<dbReference type="InterPro" id="IPR000644">
    <property type="entry name" value="CBS_dom"/>
</dbReference>
<keyword evidence="14" id="KW-1185">Reference proteome</keyword>
<feature type="domain" description="CBS" evidence="11">
    <location>
        <begin position="276"/>
        <end position="332"/>
    </location>
</feature>
<reference evidence="13 14" key="1">
    <citation type="submission" date="2016-11" db="EMBL/GenBank/DDBJ databases">
        <authorList>
            <person name="Jaros S."/>
            <person name="Januszkiewicz K."/>
            <person name="Wedrychowicz H."/>
        </authorList>
    </citation>
    <scope>NUCLEOTIDE SEQUENCE [LARGE SCALE GENOMIC DNA]</scope>
    <source>
        <strain evidence="13 14">DSM 18119</strain>
    </source>
</reference>
<evidence type="ECO:0000256" key="10">
    <source>
        <dbReference type="SAM" id="Phobius"/>
    </source>
</evidence>
<feature type="domain" description="CNNM transmembrane" evidence="12">
    <location>
        <begin position="1"/>
        <end position="196"/>
    </location>
</feature>
<evidence type="ECO:0000256" key="4">
    <source>
        <dbReference type="ARBA" id="ARBA00022737"/>
    </source>
</evidence>
<dbReference type="RefSeq" id="WP_072833837.1">
    <property type="nucleotide sequence ID" value="NZ_FQUU01000002.1"/>
</dbReference>
<evidence type="ECO:0000313" key="13">
    <source>
        <dbReference type="EMBL" id="SHE57334.1"/>
    </source>
</evidence>
<dbReference type="CDD" id="cd04590">
    <property type="entry name" value="CBS_pair_CorC_HlyC_assoc"/>
    <property type="match status" value="1"/>
</dbReference>
<evidence type="ECO:0000256" key="2">
    <source>
        <dbReference type="ARBA" id="ARBA00022475"/>
    </source>
</evidence>
<dbReference type="InterPro" id="IPR005170">
    <property type="entry name" value="Transptr-assoc_dom"/>
</dbReference>
<accession>A0A1M4UKX8</accession>
<feature type="transmembrane region" description="Helical" evidence="10">
    <location>
        <begin position="54"/>
        <end position="73"/>
    </location>
</feature>
<keyword evidence="3 9" id="KW-0812">Transmembrane</keyword>
<dbReference type="InterPro" id="IPR044751">
    <property type="entry name" value="Ion_transp-like_CBS"/>
</dbReference>
<organism evidence="13 14">
    <name type="scientific">Flavisolibacter ginsengisoli DSM 18119</name>
    <dbReference type="NCBI Taxonomy" id="1121884"/>
    <lineage>
        <taxon>Bacteria</taxon>
        <taxon>Pseudomonadati</taxon>
        <taxon>Bacteroidota</taxon>
        <taxon>Chitinophagia</taxon>
        <taxon>Chitinophagales</taxon>
        <taxon>Chitinophagaceae</taxon>
        <taxon>Flavisolibacter</taxon>
    </lineage>
</organism>
<evidence type="ECO:0000259" key="11">
    <source>
        <dbReference type="PROSITE" id="PS51371"/>
    </source>
</evidence>
<evidence type="ECO:0000256" key="3">
    <source>
        <dbReference type="ARBA" id="ARBA00022692"/>
    </source>
</evidence>
<dbReference type="Gene3D" id="3.30.465.10">
    <property type="match status" value="1"/>
</dbReference>
<evidence type="ECO:0000256" key="1">
    <source>
        <dbReference type="ARBA" id="ARBA00004651"/>
    </source>
</evidence>
<dbReference type="SMART" id="SM00116">
    <property type="entry name" value="CBS"/>
    <property type="match status" value="1"/>
</dbReference>
<comment type="subcellular location">
    <subcellularLocation>
        <location evidence="1">Cell membrane</location>
        <topology evidence="1">Multi-pass membrane protein</topology>
    </subcellularLocation>
</comment>
<dbReference type="InterPro" id="IPR016169">
    <property type="entry name" value="FAD-bd_PCMH_sub2"/>
</dbReference>
<dbReference type="Pfam" id="PF03471">
    <property type="entry name" value="CorC_HlyC"/>
    <property type="match status" value="1"/>
</dbReference>
<evidence type="ECO:0000313" key="14">
    <source>
        <dbReference type="Proteomes" id="UP000184048"/>
    </source>
</evidence>
<dbReference type="GO" id="GO:0050660">
    <property type="term" value="F:flavin adenine dinucleotide binding"/>
    <property type="evidence" value="ECO:0007669"/>
    <property type="project" value="InterPro"/>
</dbReference>
<dbReference type="SUPFAM" id="SSF54631">
    <property type="entry name" value="CBS-domain pair"/>
    <property type="match status" value="1"/>
</dbReference>
<gene>
    <name evidence="13" type="ORF">SAMN02745131_00694</name>
</gene>
<evidence type="ECO:0000256" key="6">
    <source>
        <dbReference type="ARBA" id="ARBA00023122"/>
    </source>
</evidence>
<dbReference type="Gene3D" id="3.10.580.10">
    <property type="entry name" value="CBS-domain"/>
    <property type="match status" value="1"/>
</dbReference>
<evidence type="ECO:0000256" key="7">
    <source>
        <dbReference type="ARBA" id="ARBA00023136"/>
    </source>
</evidence>
<dbReference type="AlphaFoldDB" id="A0A1M4UKX8"/>
<evidence type="ECO:0000256" key="5">
    <source>
        <dbReference type="ARBA" id="ARBA00022989"/>
    </source>
</evidence>
<dbReference type="PROSITE" id="PS51846">
    <property type="entry name" value="CNNM"/>
    <property type="match status" value="1"/>
</dbReference>
<dbReference type="Pfam" id="PF00571">
    <property type="entry name" value="CBS"/>
    <property type="match status" value="1"/>
</dbReference>
<dbReference type="InterPro" id="IPR002550">
    <property type="entry name" value="CNNM"/>
</dbReference>
<dbReference type="InterPro" id="IPR051676">
    <property type="entry name" value="UPF0053_domain"/>
</dbReference>
<keyword evidence="5 9" id="KW-1133">Transmembrane helix</keyword>
<dbReference type="Pfam" id="PF01595">
    <property type="entry name" value="CNNM"/>
    <property type="match status" value="1"/>
</dbReference>
<dbReference type="STRING" id="1121884.SAMN02745131_00694"/>
<dbReference type="SUPFAM" id="SSF56176">
    <property type="entry name" value="FAD-binding/transporter-associated domain-like"/>
    <property type="match status" value="1"/>
</dbReference>
<evidence type="ECO:0000256" key="9">
    <source>
        <dbReference type="PROSITE-ProRule" id="PRU01193"/>
    </source>
</evidence>
<dbReference type="InterPro" id="IPR036318">
    <property type="entry name" value="FAD-bd_PCMH-like_sf"/>
</dbReference>
<keyword evidence="4" id="KW-0677">Repeat</keyword>
<feature type="transmembrane region" description="Helical" evidence="10">
    <location>
        <begin position="94"/>
        <end position="115"/>
    </location>
</feature>
<proteinExistence type="predicted"/>
<keyword evidence="6 8" id="KW-0129">CBS domain</keyword>
<dbReference type="PANTHER" id="PTHR43099:SF5">
    <property type="entry name" value="HLYC_CORC FAMILY TRANSPORTER"/>
    <property type="match status" value="1"/>
</dbReference>
<dbReference type="Proteomes" id="UP000184048">
    <property type="component" value="Unassembled WGS sequence"/>
</dbReference>
<evidence type="ECO:0000259" key="12">
    <source>
        <dbReference type="PROSITE" id="PS51846"/>
    </source>
</evidence>
<sequence length="433" mass="49136">MEILILLGLIILNAVFVMSEIALVSARKPRLESMAEKGDKKAGVALKLSNNPELFLSAAQIGITLIAILTGVYSGERFSVYLEPSIHKIDALQAYSKTISTTIVVIIVTFLSIVFGELIPKRIGLLNAERIAKIVAPIMHGFARFTHPIVWLLNRTSNLFFTIFNIRRTKDETVTEEEIKAIISEGTESGTIEEEEKEMIERIFHLGDRNITSLMTHRSDIIWFDINDNEENIREKIVLEPHSVYPICDGEIDNIKGMVSIKDLYIIDDFTLFKDVVQPAMFVPENNTAYQVMEKFKETKSHSCFIVDEYGSLQGMITLNDILEAIVGDIPQTGIQDYEIVEREDGSYLVDAQIPFYDFLSRFGKADWASNEEYSFDTLAGCILQELERIPKTGDKLSWRGFEIEVMDMDGHRIDKVMVIPGKEITDEMEENE</sequence>
<dbReference type="EMBL" id="FQUU01000002">
    <property type="protein sequence ID" value="SHE57334.1"/>
    <property type="molecule type" value="Genomic_DNA"/>
</dbReference>
<dbReference type="PANTHER" id="PTHR43099">
    <property type="entry name" value="UPF0053 PROTEIN YRKA"/>
    <property type="match status" value="1"/>
</dbReference>
<dbReference type="PROSITE" id="PS51371">
    <property type="entry name" value="CBS"/>
    <property type="match status" value="1"/>
</dbReference>
<keyword evidence="7 9" id="KW-0472">Membrane</keyword>
<dbReference type="GO" id="GO:0005886">
    <property type="term" value="C:plasma membrane"/>
    <property type="evidence" value="ECO:0007669"/>
    <property type="project" value="UniProtKB-SubCell"/>
</dbReference>
<dbReference type="OrthoDB" id="9798188at2"/>
<dbReference type="SMART" id="SM01091">
    <property type="entry name" value="CorC_HlyC"/>
    <property type="match status" value="1"/>
</dbReference>
<evidence type="ECO:0000256" key="8">
    <source>
        <dbReference type="PROSITE-ProRule" id="PRU00703"/>
    </source>
</evidence>
<name>A0A1M4UKX8_9BACT</name>
<protein>
    <submittedName>
        <fullName evidence="13">Putative hemolysin</fullName>
    </submittedName>
</protein>
<keyword evidence="2" id="KW-1003">Cell membrane</keyword>
<dbReference type="InterPro" id="IPR046342">
    <property type="entry name" value="CBS_dom_sf"/>
</dbReference>